<feature type="signal peptide" evidence="1">
    <location>
        <begin position="1"/>
        <end position="30"/>
    </location>
</feature>
<feature type="chain" id="PRO_5026012814" evidence="1">
    <location>
        <begin position="31"/>
        <end position="548"/>
    </location>
</feature>
<organism evidence="2">
    <name type="scientific">Salmonella enterica</name>
    <name type="common">Salmonella choleraesuis</name>
    <dbReference type="NCBI Taxonomy" id="28901"/>
    <lineage>
        <taxon>Bacteria</taxon>
        <taxon>Pseudomonadati</taxon>
        <taxon>Pseudomonadota</taxon>
        <taxon>Gammaproteobacteria</taxon>
        <taxon>Enterobacterales</taxon>
        <taxon>Enterobacteriaceae</taxon>
        <taxon>Salmonella</taxon>
    </lineage>
</organism>
<feature type="non-terminal residue" evidence="2">
    <location>
        <position position="548"/>
    </location>
</feature>
<gene>
    <name evidence="2" type="ORF">GFE59_24955</name>
</gene>
<keyword evidence="1" id="KW-0732">Signal</keyword>
<dbReference type="AlphaFoldDB" id="A0A639YVT7"/>
<accession>A0A639YVT7</accession>
<name>A0A639YVT7_SALER</name>
<evidence type="ECO:0000313" key="2">
    <source>
        <dbReference type="EMBL" id="EDJ5916320.1"/>
    </source>
</evidence>
<reference evidence="2" key="1">
    <citation type="submission" date="2019-10" db="EMBL/GenBank/DDBJ databases">
        <authorList>
            <consortium name="PulseNet: The National Subtyping Network for Foodborne Disease Surveillance"/>
            <person name="Tarr C.L."/>
            <person name="Trees E."/>
            <person name="Katz L.S."/>
            <person name="Carleton-Romer H.A."/>
            <person name="Stroika S."/>
            <person name="Kucerova Z."/>
            <person name="Roache K.F."/>
            <person name="Sabol A.L."/>
            <person name="Besser J."/>
            <person name="Gerner-Smidt P."/>
        </authorList>
    </citation>
    <scope>NUCLEOTIDE SEQUENCE</scope>
    <source>
        <strain evidence="2">PNUSAS111674</strain>
    </source>
</reference>
<protein>
    <submittedName>
        <fullName evidence="2">Uncharacterized protein</fullName>
    </submittedName>
</protein>
<proteinExistence type="predicted"/>
<comment type="caution">
    <text evidence="2">The sequence shown here is derived from an EMBL/GenBank/DDBJ whole genome shotgun (WGS) entry which is preliminary data.</text>
</comment>
<sequence>MAVENKFKINVIAASVLMGLSLSAMTSAVAADKKEAEVAPAPAKTTLAEAVKAVKPGEVTFEKEGTGVNPSQKENLEELITYLGDNAPSHDAGIKSVDYARGVLVGKYQAAAADAKATAAALQNLVAFNRATAAAMVKLDTAALEKAMEGKQAAATKISNDISAELKKLPDADSKARAAYEAAIADFLELSPEDQGKSDNQEALMKKLAKEGGPLVSGANISDIFDNGSDVKGGFKTYDELLAQTNSVSSENKLASHKVLIEKQGELKSELSTITDARKNLADSMKTLAGNMPFFTPEEQKGARETYLTALKAISKPATNADSQSKAANAGHVTHILGSLSADELKKFDPLTGEYKSVIVNVDDKGNVTGVKDNFTRDDLYTGTQDKPFTTTVLDIRALELGNGDKLSDTNTITVGEAGTKDKKASPVEVWAKTADSAGTPAVKLSGELRTATAQLDENGKTVDGQIVRGADQIHLQNVNIHNSFTLDDKVKMLADDVAALNQQARGKLAVGQSAEAVNQWLQGENVLLNTKYDGLKVTGLQIATKTV</sequence>
<evidence type="ECO:0000256" key="1">
    <source>
        <dbReference type="SAM" id="SignalP"/>
    </source>
</evidence>
<dbReference type="EMBL" id="AAMOUS010000106">
    <property type="protein sequence ID" value="EDJ5916320.1"/>
    <property type="molecule type" value="Genomic_DNA"/>
</dbReference>